<dbReference type="PANTHER" id="PTHR10361:SF24">
    <property type="entry name" value="P3 PROTEIN"/>
    <property type="match status" value="1"/>
</dbReference>
<keyword evidence="2 6" id="KW-0812">Transmembrane</keyword>
<feature type="transmembrane region" description="Helical" evidence="6">
    <location>
        <begin position="231"/>
        <end position="252"/>
    </location>
</feature>
<keyword evidence="3 6" id="KW-1133">Transmembrane helix</keyword>
<feature type="transmembrane region" description="Helical" evidence="6">
    <location>
        <begin position="39"/>
        <end position="61"/>
    </location>
</feature>
<reference evidence="7 8" key="1">
    <citation type="submission" date="2017-05" db="EMBL/GenBank/DDBJ databases">
        <authorList>
            <person name="Varghese N."/>
            <person name="Submissions S."/>
        </authorList>
    </citation>
    <scope>NUCLEOTIDE SEQUENCE [LARGE SCALE GENOMIC DNA]</scope>
    <source>
        <strain evidence="7 8">DSM 46834</strain>
    </source>
</reference>
<feature type="transmembrane region" description="Helical" evidence="6">
    <location>
        <begin position="67"/>
        <end position="87"/>
    </location>
</feature>
<feature type="transmembrane region" description="Helical" evidence="6">
    <location>
        <begin position="201"/>
        <end position="219"/>
    </location>
</feature>
<sequence length="314" mass="32233">MDSALATVALPAALAVVMFGLGLSLTVDDFVRVTRRPRAAVVALGLQLLVLPALCFGLVIAVGLEPVLAVGMLLLAASPGGTTANLFSHLFRGDVALNVSLTAVNSLLAVVTLPLVTNLAVTVFDPPDAGSIGLQFGKTVQVFAIVLVPVALGMLVRRSAPASADRADRPVRVLSAVVLALVIVGTVVAERENVAGYLREVGLVALAFCVLSLLVGFAVPRALGVGHRQAVACAFEIGVHNSTLAIAVAISVLGSVELAVPAAVYGVLMFPVAALAGWAVTRSSRSREPEGREPEGRESEGRESEGREPEGVAS</sequence>
<evidence type="ECO:0000313" key="8">
    <source>
        <dbReference type="Proteomes" id="UP000317484"/>
    </source>
</evidence>
<comment type="subcellular location">
    <subcellularLocation>
        <location evidence="1">Membrane</location>
        <topology evidence="1">Multi-pass membrane protein</topology>
    </subcellularLocation>
</comment>
<dbReference type="PANTHER" id="PTHR10361">
    <property type="entry name" value="SODIUM-BILE ACID COTRANSPORTER"/>
    <property type="match status" value="1"/>
</dbReference>
<evidence type="ECO:0000256" key="6">
    <source>
        <dbReference type="SAM" id="Phobius"/>
    </source>
</evidence>
<feature type="transmembrane region" description="Helical" evidence="6">
    <location>
        <begin position="6"/>
        <end position="27"/>
    </location>
</feature>
<name>A0A521FNX6_9ACTN</name>
<dbReference type="InterPro" id="IPR004710">
    <property type="entry name" value="Bilac:Na_transpt"/>
</dbReference>
<dbReference type="EMBL" id="FXTJ01000012">
    <property type="protein sequence ID" value="SMO97907.1"/>
    <property type="molecule type" value="Genomic_DNA"/>
</dbReference>
<proteinExistence type="predicted"/>
<dbReference type="Gene3D" id="1.20.1530.20">
    <property type="match status" value="1"/>
</dbReference>
<evidence type="ECO:0000256" key="3">
    <source>
        <dbReference type="ARBA" id="ARBA00022989"/>
    </source>
</evidence>
<evidence type="ECO:0000256" key="5">
    <source>
        <dbReference type="SAM" id="MobiDB-lite"/>
    </source>
</evidence>
<feature type="transmembrane region" description="Helical" evidence="6">
    <location>
        <begin position="258"/>
        <end position="280"/>
    </location>
</feature>
<feature type="region of interest" description="Disordered" evidence="5">
    <location>
        <begin position="281"/>
        <end position="314"/>
    </location>
</feature>
<evidence type="ECO:0000313" key="7">
    <source>
        <dbReference type="EMBL" id="SMO97907.1"/>
    </source>
</evidence>
<dbReference type="InterPro" id="IPR038770">
    <property type="entry name" value="Na+/solute_symporter_sf"/>
</dbReference>
<evidence type="ECO:0000256" key="4">
    <source>
        <dbReference type="ARBA" id="ARBA00023136"/>
    </source>
</evidence>
<organism evidence="7 8">
    <name type="scientific">Geodermatophilus aquaeductus</name>
    <dbReference type="NCBI Taxonomy" id="1564161"/>
    <lineage>
        <taxon>Bacteria</taxon>
        <taxon>Bacillati</taxon>
        <taxon>Actinomycetota</taxon>
        <taxon>Actinomycetes</taxon>
        <taxon>Geodermatophilales</taxon>
        <taxon>Geodermatophilaceae</taxon>
        <taxon>Geodermatophilus</taxon>
    </lineage>
</organism>
<feature type="compositionally biased region" description="Basic and acidic residues" evidence="5">
    <location>
        <begin position="285"/>
        <end position="314"/>
    </location>
</feature>
<feature type="transmembrane region" description="Helical" evidence="6">
    <location>
        <begin position="140"/>
        <end position="159"/>
    </location>
</feature>
<evidence type="ECO:0000256" key="2">
    <source>
        <dbReference type="ARBA" id="ARBA00022692"/>
    </source>
</evidence>
<dbReference type="InterPro" id="IPR002657">
    <property type="entry name" value="BilAc:Na_symport/Acr3"/>
</dbReference>
<dbReference type="Proteomes" id="UP000317484">
    <property type="component" value="Unassembled WGS sequence"/>
</dbReference>
<protein>
    <submittedName>
        <fullName evidence="7">Bile acid:Na+ symporter, BASS family</fullName>
    </submittedName>
</protein>
<dbReference type="Pfam" id="PF01758">
    <property type="entry name" value="SBF"/>
    <property type="match status" value="1"/>
</dbReference>
<gene>
    <name evidence="7" type="ORF">SAMN06273567_11229</name>
</gene>
<keyword evidence="8" id="KW-1185">Reference proteome</keyword>
<feature type="transmembrane region" description="Helical" evidence="6">
    <location>
        <begin position="171"/>
        <end position="189"/>
    </location>
</feature>
<keyword evidence="4 6" id="KW-0472">Membrane</keyword>
<evidence type="ECO:0000256" key="1">
    <source>
        <dbReference type="ARBA" id="ARBA00004141"/>
    </source>
</evidence>
<accession>A0A521FNX6</accession>
<dbReference type="GO" id="GO:0016020">
    <property type="term" value="C:membrane"/>
    <property type="evidence" value="ECO:0007669"/>
    <property type="project" value="UniProtKB-SubCell"/>
</dbReference>
<dbReference type="AlphaFoldDB" id="A0A521FNX6"/>
<feature type="transmembrane region" description="Helical" evidence="6">
    <location>
        <begin position="99"/>
        <end position="120"/>
    </location>
</feature>